<dbReference type="Proteomes" id="UP001159363">
    <property type="component" value="Chromosome 5"/>
</dbReference>
<proteinExistence type="predicted"/>
<name>A0ABQ9H9R8_9NEOP</name>
<gene>
    <name evidence="1" type="ORF">PR048_017502</name>
</gene>
<dbReference type="EMBL" id="JARBHB010000006">
    <property type="protein sequence ID" value="KAJ8881029.1"/>
    <property type="molecule type" value="Genomic_DNA"/>
</dbReference>
<accession>A0ABQ9H9R8</accession>
<comment type="caution">
    <text evidence="1">The sequence shown here is derived from an EMBL/GenBank/DDBJ whole genome shotgun (WGS) entry which is preliminary data.</text>
</comment>
<sequence length="247" mass="27930">MQTGRDMANRHCRFLGLYHHVYLPSSQTDFDMWEMWQTFPLTGGFSRGTTVSPTLHSLLPHLTDKPVTYTNLLTVPPTCSITYETWNMQLELHKEEAPSCVNHRRLGECTGVDLATHVSKLENLVFRLKVLGNDIPENTMDLGLRINVPHDLRQQFAGKHKSCQDGHRSYKKSVSMNAERVGRVVTDYCDLKEVLYSCRTEEKGRKGANGLYVVTTTRDSILEALVAECKNLEITGTEDSVTSVKIV</sequence>
<organism evidence="1 2">
    <name type="scientific">Dryococelus australis</name>
    <dbReference type="NCBI Taxonomy" id="614101"/>
    <lineage>
        <taxon>Eukaryota</taxon>
        <taxon>Metazoa</taxon>
        <taxon>Ecdysozoa</taxon>
        <taxon>Arthropoda</taxon>
        <taxon>Hexapoda</taxon>
        <taxon>Insecta</taxon>
        <taxon>Pterygota</taxon>
        <taxon>Neoptera</taxon>
        <taxon>Polyneoptera</taxon>
        <taxon>Phasmatodea</taxon>
        <taxon>Verophasmatodea</taxon>
        <taxon>Anareolatae</taxon>
        <taxon>Phasmatidae</taxon>
        <taxon>Eurycanthinae</taxon>
        <taxon>Dryococelus</taxon>
    </lineage>
</organism>
<protein>
    <submittedName>
        <fullName evidence="1">Uncharacterized protein</fullName>
    </submittedName>
</protein>
<evidence type="ECO:0000313" key="1">
    <source>
        <dbReference type="EMBL" id="KAJ8881029.1"/>
    </source>
</evidence>
<keyword evidence="2" id="KW-1185">Reference proteome</keyword>
<reference evidence="1 2" key="1">
    <citation type="submission" date="2023-02" db="EMBL/GenBank/DDBJ databases">
        <title>LHISI_Scaffold_Assembly.</title>
        <authorList>
            <person name="Stuart O.P."/>
            <person name="Cleave R."/>
            <person name="Magrath M.J.L."/>
            <person name="Mikheyev A.S."/>
        </authorList>
    </citation>
    <scope>NUCLEOTIDE SEQUENCE [LARGE SCALE GENOMIC DNA]</scope>
    <source>
        <strain evidence="1">Daus_M_001</strain>
        <tissue evidence="1">Leg muscle</tissue>
    </source>
</reference>
<evidence type="ECO:0000313" key="2">
    <source>
        <dbReference type="Proteomes" id="UP001159363"/>
    </source>
</evidence>